<dbReference type="HOGENOM" id="CLU_2990109_0_0_11"/>
<dbReference type="KEGG" id="fal:FRAAL0007"/>
<evidence type="ECO:0000256" key="1">
    <source>
        <dbReference type="SAM" id="MobiDB-lite"/>
    </source>
</evidence>
<name>Q0RUP3_FRAAA</name>
<proteinExistence type="predicted"/>
<dbReference type="AlphaFoldDB" id="Q0RUP3"/>
<evidence type="ECO:0000313" key="2">
    <source>
        <dbReference type="EMBL" id="CAJ58690.1"/>
    </source>
</evidence>
<protein>
    <submittedName>
        <fullName evidence="2">Uncharacterized protein</fullName>
    </submittedName>
</protein>
<reference evidence="2 3" key="1">
    <citation type="journal article" date="2007" name="Genome Res.">
        <title>Genome characteristics of facultatively symbiotic Frankia sp. strains reflect host range and host plant biogeography.</title>
        <authorList>
            <person name="Normand P."/>
            <person name="Lapierre P."/>
            <person name="Tisa L.S."/>
            <person name="Gogarten J.P."/>
            <person name="Alloisio N."/>
            <person name="Bagnarol E."/>
            <person name="Bassi C.A."/>
            <person name="Berry A.M."/>
            <person name="Bickhart D.M."/>
            <person name="Choisne N."/>
            <person name="Couloux A."/>
            <person name="Cournoyer B."/>
            <person name="Cruveiller S."/>
            <person name="Daubin V."/>
            <person name="Demange N."/>
            <person name="Francino M.P."/>
            <person name="Goltsman E."/>
            <person name="Huang Y."/>
            <person name="Kopp O.R."/>
            <person name="Labarre L."/>
            <person name="Lapidus A."/>
            <person name="Lavire C."/>
            <person name="Marechal J."/>
            <person name="Martinez M."/>
            <person name="Mastronunzio J.E."/>
            <person name="Mullin B.C."/>
            <person name="Niemann J."/>
            <person name="Pujic P."/>
            <person name="Rawnsley T."/>
            <person name="Rouy Z."/>
            <person name="Schenowitz C."/>
            <person name="Sellstedt A."/>
            <person name="Tavares F."/>
            <person name="Tomkins J.P."/>
            <person name="Vallenet D."/>
            <person name="Valverde C."/>
            <person name="Wall L.G."/>
            <person name="Wang Y."/>
            <person name="Medigue C."/>
            <person name="Benson D.R."/>
        </authorList>
    </citation>
    <scope>NUCLEOTIDE SEQUENCE [LARGE SCALE GENOMIC DNA]</scope>
    <source>
        <strain evidence="3">DSM 45986 / CECT 9034 / ACN14a</strain>
    </source>
</reference>
<feature type="region of interest" description="Disordered" evidence="1">
    <location>
        <begin position="33"/>
        <end position="57"/>
    </location>
</feature>
<organism evidence="2 3">
    <name type="scientific">Frankia alni (strain DSM 45986 / CECT 9034 / ACN14a)</name>
    <dbReference type="NCBI Taxonomy" id="326424"/>
    <lineage>
        <taxon>Bacteria</taxon>
        <taxon>Bacillati</taxon>
        <taxon>Actinomycetota</taxon>
        <taxon>Actinomycetes</taxon>
        <taxon>Frankiales</taxon>
        <taxon>Frankiaceae</taxon>
        <taxon>Frankia</taxon>
    </lineage>
</organism>
<accession>Q0RUP3</accession>
<keyword evidence="3" id="KW-1185">Reference proteome</keyword>
<evidence type="ECO:0000313" key="3">
    <source>
        <dbReference type="Proteomes" id="UP000000657"/>
    </source>
</evidence>
<dbReference type="Proteomes" id="UP000000657">
    <property type="component" value="Chromosome"/>
</dbReference>
<gene>
    <name evidence="2" type="ordered locus">FRAAL0007</name>
</gene>
<dbReference type="EMBL" id="CT573213">
    <property type="protein sequence ID" value="CAJ58690.1"/>
    <property type="molecule type" value="Genomic_DNA"/>
</dbReference>
<sequence>MLPARRRPELPQPPGAVAIGEHRIALPVCPSLPAGHPASPRRPGALVAGPARHCPPP</sequence>